<dbReference type="EMBL" id="CP010415">
    <property type="protein sequence ID" value="AJE19753.1"/>
    <property type="molecule type" value="Genomic_DNA"/>
</dbReference>
<dbReference type="AlphaFoldDB" id="A0A0C4WFZ2"/>
<dbReference type="KEGG" id="acx:Achr_2450"/>
<sequence>MSVESAKAYINRMRSDEAFKNLVNEGAEDEQASWALLKEHGFEFTMNEFRQAQDEIYAEHGITPL</sequence>
<name>A0A0C4WFZ2_9GAMM</name>
<dbReference type="NCBIfam" id="TIGR03798">
    <property type="entry name" value="leader_Nif11"/>
    <property type="match status" value="1"/>
</dbReference>
<proteinExistence type="predicted"/>
<gene>
    <name evidence="2" type="ORF">Achr_2450</name>
</gene>
<feature type="domain" description="Nif11" evidence="1">
    <location>
        <begin position="1"/>
        <end position="49"/>
    </location>
</feature>
<evidence type="ECO:0000259" key="1">
    <source>
        <dbReference type="Pfam" id="PF07862"/>
    </source>
</evidence>
<dbReference type="InterPro" id="IPR012903">
    <property type="entry name" value="Nif11"/>
</dbReference>
<evidence type="ECO:0000313" key="3">
    <source>
        <dbReference type="Proteomes" id="UP000068210"/>
    </source>
</evidence>
<dbReference type="HOGENOM" id="CLU_2840270_0_0_6"/>
<evidence type="ECO:0000313" key="2">
    <source>
        <dbReference type="EMBL" id="AJE19753.1"/>
    </source>
</evidence>
<dbReference type="STRING" id="1328314.Achr_2450"/>
<accession>A0A0C4WFZ2</accession>
<dbReference type="Proteomes" id="UP000068210">
    <property type="component" value="Chromosome"/>
</dbReference>
<dbReference type="InterPro" id="IPR022516">
    <property type="entry name" value="CHP03798_Ocin"/>
</dbReference>
<organism evidence="2 3">
    <name type="scientific">Azotobacter chroococcum NCIMB 8003</name>
    <dbReference type="NCBI Taxonomy" id="1328314"/>
    <lineage>
        <taxon>Bacteria</taxon>
        <taxon>Pseudomonadati</taxon>
        <taxon>Pseudomonadota</taxon>
        <taxon>Gammaproteobacteria</taxon>
        <taxon>Pseudomonadales</taxon>
        <taxon>Pseudomonadaceae</taxon>
        <taxon>Azotobacter</taxon>
    </lineage>
</organism>
<reference evidence="2 3" key="1">
    <citation type="journal article" date="2015" name="PLoS ONE">
        <title>Azotobacter Genomes: The Genome of Azotobacter chroococcum NCIMB 8003 (ATCC 4412).</title>
        <authorList>
            <person name="Robson R.L."/>
            <person name="Jones R."/>
            <person name="Robson R.M."/>
            <person name="Schwartz A."/>
            <person name="Richardson T.H."/>
        </authorList>
    </citation>
    <scope>NUCLEOTIDE SEQUENCE [LARGE SCALE GENOMIC DNA]</scope>
    <source>
        <strain evidence="2 3">NCIMB 8003</strain>
    </source>
</reference>
<dbReference type="Pfam" id="PF07862">
    <property type="entry name" value="Nif11"/>
    <property type="match status" value="1"/>
</dbReference>
<protein>
    <recommendedName>
        <fullName evidence="1">Nif11 domain-containing protein</fullName>
    </recommendedName>
</protein>
<dbReference type="RefSeq" id="WP_039801057.1">
    <property type="nucleotide sequence ID" value="NZ_CP010415.1"/>
</dbReference>
<keyword evidence="3" id="KW-1185">Reference proteome</keyword>